<organism evidence="7 8">
    <name type="scientific">Candida verbasci</name>
    <dbReference type="NCBI Taxonomy" id="1227364"/>
    <lineage>
        <taxon>Eukaryota</taxon>
        <taxon>Fungi</taxon>
        <taxon>Dikarya</taxon>
        <taxon>Ascomycota</taxon>
        <taxon>Saccharomycotina</taxon>
        <taxon>Pichiomycetes</taxon>
        <taxon>Debaryomycetaceae</taxon>
        <taxon>Candida/Lodderomyces clade</taxon>
        <taxon>Candida</taxon>
    </lineage>
</organism>
<comment type="caution">
    <text evidence="7">The sequence shown here is derived from an EMBL/GenBank/DDBJ whole genome shotgun (WGS) entry which is preliminary data.</text>
</comment>
<evidence type="ECO:0000256" key="3">
    <source>
        <dbReference type="ARBA" id="ARBA00022679"/>
    </source>
</evidence>
<feature type="domain" description="U-box" evidence="6">
    <location>
        <begin position="217"/>
        <end position="290"/>
    </location>
</feature>
<keyword evidence="8" id="KW-1185">Reference proteome</keyword>
<dbReference type="InterPro" id="IPR011990">
    <property type="entry name" value="TPR-like_helical_dom_sf"/>
</dbReference>
<dbReference type="InterPro" id="IPR003613">
    <property type="entry name" value="Ubox_domain"/>
</dbReference>
<dbReference type="SMART" id="SM00504">
    <property type="entry name" value="Ubox"/>
    <property type="match status" value="1"/>
</dbReference>
<dbReference type="Pfam" id="PF04564">
    <property type="entry name" value="U-box"/>
    <property type="match status" value="1"/>
</dbReference>
<dbReference type="GO" id="GO:0045862">
    <property type="term" value="P:positive regulation of proteolysis"/>
    <property type="evidence" value="ECO:0007669"/>
    <property type="project" value="TreeGrafter"/>
</dbReference>
<dbReference type="GO" id="GO:0071218">
    <property type="term" value="P:cellular response to misfolded protein"/>
    <property type="evidence" value="ECO:0007669"/>
    <property type="project" value="TreeGrafter"/>
</dbReference>
<dbReference type="GO" id="GO:0051087">
    <property type="term" value="F:protein-folding chaperone binding"/>
    <property type="evidence" value="ECO:0007669"/>
    <property type="project" value="TreeGrafter"/>
</dbReference>
<dbReference type="SUPFAM" id="SSF48452">
    <property type="entry name" value="TPR-like"/>
    <property type="match status" value="1"/>
</dbReference>
<evidence type="ECO:0000313" key="8">
    <source>
        <dbReference type="Proteomes" id="UP001152885"/>
    </source>
</evidence>
<dbReference type="Proteomes" id="UP001152885">
    <property type="component" value="Unassembled WGS sequence"/>
</dbReference>
<dbReference type="PANTHER" id="PTHR46803">
    <property type="entry name" value="E3 UBIQUITIN-PROTEIN LIGASE CHIP"/>
    <property type="match status" value="1"/>
</dbReference>
<evidence type="ECO:0000259" key="6">
    <source>
        <dbReference type="PROSITE" id="PS51698"/>
    </source>
</evidence>
<dbReference type="GO" id="GO:0061630">
    <property type="term" value="F:ubiquitin protein ligase activity"/>
    <property type="evidence" value="ECO:0007669"/>
    <property type="project" value="UniProtKB-EC"/>
</dbReference>
<keyword evidence="5" id="KW-0833">Ubl conjugation pathway</keyword>
<dbReference type="InterPro" id="IPR013083">
    <property type="entry name" value="Znf_RING/FYVE/PHD"/>
</dbReference>
<evidence type="ECO:0000256" key="2">
    <source>
        <dbReference type="ARBA" id="ARBA00012483"/>
    </source>
</evidence>
<dbReference type="GO" id="GO:0000209">
    <property type="term" value="P:protein polyubiquitination"/>
    <property type="evidence" value="ECO:0007669"/>
    <property type="project" value="TreeGrafter"/>
</dbReference>
<protein>
    <recommendedName>
        <fullName evidence="2">RING-type E3 ubiquitin transferase</fullName>
        <ecNumber evidence="2">2.3.2.27</ecNumber>
    </recommendedName>
</protein>
<dbReference type="EMBL" id="CANTUO010000006">
    <property type="protein sequence ID" value="CAI5760413.1"/>
    <property type="molecule type" value="Genomic_DNA"/>
</dbReference>
<proteinExistence type="predicted"/>
<reference evidence="7" key="1">
    <citation type="submission" date="2022-12" db="EMBL/GenBank/DDBJ databases">
        <authorList>
            <person name="Brejova B."/>
        </authorList>
    </citation>
    <scope>NUCLEOTIDE SEQUENCE</scope>
</reference>
<dbReference type="PROSITE" id="PS51698">
    <property type="entry name" value="U_BOX"/>
    <property type="match status" value="1"/>
</dbReference>
<dbReference type="OrthoDB" id="629492at2759"/>
<evidence type="ECO:0000313" key="7">
    <source>
        <dbReference type="EMBL" id="CAI5760413.1"/>
    </source>
</evidence>
<accession>A0A9W4XCD6</accession>
<sequence length="292" mass="34054">MYKEKAQESMNDGQYSKAINFYTLAIKNEPTDSKLYSSRAKAYYLNIQTLEDPTLQQWKKVIHDCSSALNLNKENYDAMFYNGLTQVYGYKKFEKALKMLHQAYEKSLIKSRNSKSFALPQQIYLEILKIKKIKNNHDIEEKIIKSNPFFIKLVHLLQKNYDSEFQKLASKNLESDSFKILSTKLAIKYNEEIKTLIELFELKFKKDDESSSSKSNDPPDYLCDPISFNLFFEPIITPSGQSFEKSWLLQHLSNNEFDPLTRQKLAKDQCYPNLGLESCVDQYIQSNNNNGT</sequence>
<dbReference type="Gene3D" id="3.30.40.10">
    <property type="entry name" value="Zinc/RING finger domain, C3HC4 (zinc finger)"/>
    <property type="match status" value="1"/>
</dbReference>
<dbReference type="Gene3D" id="1.25.40.10">
    <property type="entry name" value="Tetratricopeptide repeat domain"/>
    <property type="match status" value="1"/>
</dbReference>
<evidence type="ECO:0000256" key="5">
    <source>
        <dbReference type="ARBA" id="ARBA00022786"/>
    </source>
</evidence>
<keyword evidence="3" id="KW-0808">Transferase</keyword>
<comment type="catalytic activity">
    <reaction evidence="1">
        <text>S-ubiquitinyl-[E2 ubiquitin-conjugating enzyme]-L-cysteine + [acceptor protein]-L-lysine = [E2 ubiquitin-conjugating enzyme]-L-cysteine + N(6)-ubiquitinyl-[acceptor protein]-L-lysine.</text>
        <dbReference type="EC" id="2.3.2.27"/>
    </reaction>
</comment>
<dbReference type="SUPFAM" id="SSF57850">
    <property type="entry name" value="RING/U-box"/>
    <property type="match status" value="1"/>
</dbReference>
<evidence type="ECO:0000256" key="1">
    <source>
        <dbReference type="ARBA" id="ARBA00000900"/>
    </source>
</evidence>
<dbReference type="GO" id="GO:0006515">
    <property type="term" value="P:protein quality control for misfolded or incompletely synthesized proteins"/>
    <property type="evidence" value="ECO:0007669"/>
    <property type="project" value="TreeGrafter"/>
</dbReference>
<evidence type="ECO:0000256" key="4">
    <source>
        <dbReference type="ARBA" id="ARBA00022737"/>
    </source>
</evidence>
<gene>
    <name evidence="7" type="ORF">CANVERA_P4923</name>
</gene>
<keyword evidence="4" id="KW-0677">Repeat</keyword>
<dbReference type="GO" id="GO:0005737">
    <property type="term" value="C:cytoplasm"/>
    <property type="evidence" value="ECO:0007669"/>
    <property type="project" value="TreeGrafter"/>
</dbReference>
<dbReference type="AlphaFoldDB" id="A0A9W4XCD6"/>
<dbReference type="EC" id="2.3.2.27" evidence="2"/>
<name>A0A9W4XCD6_9ASCO</name>
<dbReference type="GO" id="GO:0043161">
    <property type="term" value="P:proteasome-mediated ubiquitin-dependent protein catabolic process"/>
    <property type="evidence" value="ECO:0007669"/>
    <property type="project" value="TreeGrafter"/>
</dbReference>
<dbReference type="PANTHER" id="PTHR46803:SF2">
    <property type="entry name" value="E3 UBIQUITIN-PROTEIN LIGASE CHIP"/>
    <property type="match status" value="1"/>
</dbReference>